<protein>
    <submittedName>
        <fullName evidence="2">Uncharacterized protein</fullName>
    </submittedName>
</protein>
<name>A0A291GMP9_9MICO</name>
<keyword evidence="1" id="KW-0472">Membrane</keyword>
<proteinExistence type="predicted"/>
<dbReference type="OrthoDB" id="9860674at2"/>
<evidence type="ECO:0000313" key="3">
    <source>
        <dbReference type="Proteomes" id="UP000218165"/>
    </source>
</evidence>
<dbReference type="Proteomes" id="UP000218165">
    <property type="component" value="Chromosome"/>
</dbReference>
<keyword evidence="1" id="KW-0812">Transmembrane</keyword>
<sequence length="262" mass="27548">MTGARGARGPSGGRRIGRRIGQMLLALLLVFLLIWGLLFLRALVLRPHAAQQEATAGLEWARAELAGLSAEDAAALDAEFGQRLGTTRTVHCGVEPSDAGWWTVDHRNTCTLREIEVRAVPAAMEEPAGVATALLADVSAWQGEPAYLVVPDPRCDPAAEARVEADAQSAPFRSDIDLAAVVVEGLPALREGCLDEPGPSHRAVGAVSLELPESAPPAEGAGARLVVVREARLSDTSLGCLPLPIFCQPAVDEPQLPDALKG</sequence>
<reference evidence="3" key="1">
    <citation type="submission" date="2017-09" db="EMBL/GenBank/DDBJ databases">
        <title>Brachybacterium sp. VM2412.</title>
        <authorList>
            <person name="Tak E.J."/>
            <person name="Bae J.-W."/>
        </authorList>
    </citation>
    <scope>NUCLEOTIDE SEQUENCE [LARGE SCALE GENOMIC DNA]</scope>
    <source>
        <strain evidence="3">VM2412</strain>
    </source>
</reference>
<evidence type="ECO:0000313" key="2">
    <source>
        <dbReference type="EMBL" id="ATG51360.1"/>
    </source>
</evidence>
<keyword evidence="3" id="KW-1185">Reference proteome</keyword>
<gene>
    <name evidence="2" type="ORF">CFK38_07335</name>
</gene>
<dbReference type="AlphaFoldDB" id="A0A291GMP9"/>
<accession>A0A291GMP9</accession>
<dbReference type="EMBL" id="CP023563">
    <property type="protein sequence ID" value="ATG51360.1"/>
    <property type="molecule type" value="Genomic_DNA"/>
</dbReference>
<dbReference type="KEGG" id="brz:CFK38_07335"/>
<keyword evidence="1" id="KW-1133">Transmembrane helix</keyword>
<evidence type="ECO:0000256" key="1">
    <source>
        <dbReference type="SAM" id="Phobius"/>
    </source>
</evidence>
<organism evidence="2 3">
    <name type="scientific">Brachybacterium vulturis</name>
    <dbReference type="NCBI Taxonomy" id="2017484"/>
    <lineage>
        <taxon>Bacteria</taxon>
        <taxon>Bacillati</taxon>
        <taxon>Actinomycetota</taxon>
        <taxon>Actinomycetes</taxon>
        <taxon>Micrococcales</taxon>
        <taxon>Dermabacteraceae</taxon>
        <taxon>Brachybacterium</taxon>
    </lineage>
</organism>
<dbReference type="RefSeq" id="WP_096802487.1">
    <property type="nucleotide sequence ID" value="NZ_CP023563.1"/>
</dbReference>
<feature type="transmembrane region" description="Helical" evidence="1">
    <location>
        <begin position="24"/>
        <end position="44"/>
    </location>
</feature>